<feature type="compositionally biased region" description="Low complexity" evidence="1">
    <location>
        <begin position="27"/>
        <end position="38"/>
    </location>
</feature>
<sequence>MRIRTIVAGTAALALLAGCGDSGGTTGTPTAASQPTSSGNGGVVPEIDNPLDVKAFEADPCTTVTPAQVEAFGLPGVSGRVNNTEVSKACIWLGASTPAKMAPGVAFFPDGTNLSTIVPSKDTIYKAFEPQPAIQGYPTYIALVSEARDKGDCALLVGVSDTKAVTFTFQSDQGSPKFADPCAGITEFANLAITTMKAGVK</sequence>
<dbReference type="PROSITE" id="PS51257">
    <property type="entry name" value="PROKAR_LIPOPROTEIN"/>
    <property type="match status" value="1"/>
</dbReference>
<organism evidence="3 4">
    <name type="scientific">Lentzea pudingi</name>
    <dbReference type="NCBI Taxonomy" id="1789439"/>
    <lineage>
        <taxon>Bacteria</taxon>
        <taxon>Bacillati</taxon>
        <taxon>Actinomycetota</taxon>
        <taxon>Actinomycetes</taxon>
        <taxon>Pseudonocardiales</taxon>
        <taxon>Pseudonocardiaceae</taxon>
        <taxon>Lentzea</taxon>
    </lineage>
</organism>
<feature type="chain" id="PRO_5047517981" description="DUF3558 domain-containing protein" evidence="2">
    <location>
        <begin position="23"/>
        <end position="201"/>
    </location>
</feature>
<dbReference type="InterPro" id="IPR024520">
    <property type="entry name" value="DUF3558"/>
</dbReference>
<keyword evidence="2" id="KW-0732">Signal</keyword>
<feature type="region of interest" description="Disordered" evidence="1">
    <location>
        <begin position="24"/>
        <end position="46"/>
    </location>
</feature>
<accession>A0ABQ2ITZ9</accession>
<evidence type="ECO:0000256" key="2">
    <source>
        <dbReference type="SAM" id="SignalP"/>
    </source>
</evidence>
<feature type="signal peptide" evidence="2">
    <location>
        <begin position="1"/>
        <end position="22"/>
    </location>
</feature>
<evidence type="ECO:0000256" key="1">
    <source>
        <dbReference type="SAM" id="MobiDB-lite"/>
    </source>
</evidence>
<evidence type="ECO:0000313" key="4">
    <source>
        <dbReference type="Proteomes" id="UP000597656"/>
    </source>
</evidence>
<dbReference type="Proteomes" id="UP000597656">
    <property type="component" value="Unassembled WGS sequence"/>
</dbReference>
<dbReference type="EMBL" id="BMNC01000023">
    <property type="protein sequence ID" value="GGN26529.1"/>
    <property type="molecule type" value="Genomic_DNA"/>
</dbReference>
<proteinExistence type="predicted"/>
<dbReference type="Pfam" id="PF12079">
    <property type="entry name" value="DUF3558"/>
    <property type="match status" value="1"/>
</dbReference>
<keyword evidence="4" id="KW-1185">Reference proteome</keyword>
<gene>
    <name evidence="3" type="ORF">GCM10011609_81490</name>
</gene>
<reference evidence="4" key="1">
    <citation type="journal article" date="2019" name="Int. J. Syst. Evol. Microbiol.">
        <title>The Global Catalogue of Microorganisms (GCM) 10K type strain sequencing project: providing services to taxonomists for standard genome sequencing and annotation.</title>
        <authorList>
            <consortium name="The Broad Institute Genomics Platform"/>
            <consortium name="The Broad Institute Genome Sequencing Center for Infectious Disease"/>
            <person name="Wu L."/>
            <person name="Ma J."/>
        </authorList>
    </citation>
    <scope>NUCLEOTIDE SEQUENCE [LARGE SCALE GENOMIC DNA]</scope>
    <source>
        <strain evidence="4">CGMCC 4.7319</strain>
    </source>
</reference>
<comment type="caution">
    <text evidence="3">The sequence shown here is derived from an EMBL/GenBank/DDBJ whole genome shotgun (WGS) entry which is preliminary data.</text>
</comment>
<evidence type="ECO:0000313" key="3">
    <source>
        <dbReference type="EMBL" id="GGN26529.1"/>
    </source>
</evidence>
<name>A0ABQ2ITZ9_9PSEU</name>
<dbReference type="RefSeq" id="WP_189160209.1">
    <property type="nucleotide sequence ID" value="NZ_BMNC01000023.1"/>
</dbReference>
<evidence type="ECO:0008006" key="5">
    <source>
        <dbReference type="Google" id="ProtNLM"/>
    </source>
</evidence>
<protein>
    <recommendedName>
        <fullName evidence="5">DUF3558 domain-containing protein</fullName>
    </recommendedName>
</protein>